<evidence type="ECO:0000256" key="6">
    <source>
        <dbReference type="SAM" id="Phobius"/>
    </source>
</evidence>
<evidence type="ECO:0000256" key="4">
    <source>
        <dbReference type="ARBA" id="ARBA00022777"/>
    </source>
</evidence>
<keyword evidence="3" id="KW-0808">Transferase</keyword>
<accession>A0A1G5RUP9</accession>
<evidence type="ECO:0000256" key="3">
    <source>
        <dbReference type="ARBA" id="ARBA00022679"/>
    </source>
</evidence>
<dbReference type="InterPro" id="IPR005467">
    <property type="entry name" value="His_kinase_dom"/>
</dbReference>
<dbReference type="PANTHER" id="PTHR43711:SF31">
    <property type="entry name" value="HISTIDINE KINASE"/>
    <property type="match status" value="1"/>
</dbReference>
<dbReference type="InterPro" id="IPR003594">
    <property type="entry name" value="HATPase_dom"/>
</dbReference>
<feature type="transmembrane region" description="Helical" evidence="6">
    <location>
        <begin position="12"/>
        <end position="28"/>
    </location>
</feature>
<organism evidence="8 9">
    <name type="scientific">Acidaminobacter hydrogenoformans DSM 2784</name>
    <dbReference type="NCBI Taxonomy" id="1120920"/>
    <lineage>
        <taxon>Bacteria</taxon>
        <taxon>Bacillati</taxon>
        <taxon>Bacillota</taxon>
        <taxon>Clostridia</taxon>
        <taxon>Peptostreptococcales</taxon>
        <taxon>Acidaminobacteraceae</taxon>
        <taxon>Acidaminobacter</taxon>
    </lineage>
</organism>
<protein>
    <recommendedName>
        <fullName evidence="2">histidine kinase</fullName>
        <ecNumber evidence="2">2.7.13.3</ecNumber>
    </recommendedName>
</protein>
<dbReference type="Proteomes" id="UP000199208">
    <property type="component" value="Unassembled WGS sequence"/>
</dbReference>
<sequence>MNPSRKPQIRTYLLMMAVVAFFGQIYFYPFQSTFRFSAGVLALILILLIREDISEVKLAVMTSTAIVLLRTAIRLYLTDLPLLTLIEENLPAGLYYLSFGLMVWALRLRARKDQPFVTMAAFAVVDVASNLVEAWVGNTFNSRLLVLIVTIGIARSVLAYFVYFLYRSQELLIMKREHQKRYAQLNAVMANIQAEIFYLKKSMGEIESVMSRSHRLYEAHKDNPGVRDEALTIARDVHEIKKDYYRVLRGFEGLVKTFEKDGAMSLKDIASIIEVNARRILEELGSAVTFRVEVGQSIQIKAYHSVFTMLNNLIVNAMDACGDKGGDIMVILDADETQARFVVRDTGEGIEDDVLPVLFTPGFTTKYDEATGAASTGIGLAHVKNLLDALGGSIEVNTEVGRGTAFILTIPRQALEA</sequence>
<evidence type="ECO:0000313" key="8">
    <source>
        <dbReference type="EMBL" id="SCZ77885.1"/>
    </source>
</evidence>
<dbReference type="InterPro" id="IPR050736">
    <property type="entry name" value="Sensor_HK_Regulatory"/>
</dbReference>
<feature type="transmembrane region" description="Helical" evidence="6">
    <location>
        <begin position="34"/>
        <end position="51"/>
    </location>
</feature>
<dbReference type="PANTHER" id="PTHR43711">
    <property type="entry name" value="TWO-COMPONENT HISTIDINE KINASE"/>
    <property type="match status" value="1"/>
</dbReference>
<dbReference type="GO" id="GO:0000160">
    <property type="term" value="P:phosphorelay signal transduction system"/>
    <property type="evidence" value="ECO:0007669"/>
    <property type="project" value="UniProtKB-KW"/>
</dbReference>
<dbReference type="SMART" id="SM00387">
    <property type="entry name" value="HATPase_c"/>
    <property type="match status" value="1"/>
</dbReference>
<dbReference type="OrthoDB" id="1791938at2"/>
<dbReference type="AlphaFoldDB" id="A0A1G5RUP9"/>
<feature type="domain" description="Histidine kinase" evidence="7">
    <location>
        <begin position="309"/>
        <end position="414"/>
    </location>
</feature>
<feature type="transmembrane region" description="Helical" evidence="6">
    <location>
        <begin position="58"/>
        <end position="77"/>
    </location>
</feature>
<evidence type="ECO:0000256" key="1">
    <source>
        <dbReference type="ARBA" id="ARBA00000085"/>
    </source>
</evidence>
<dbReference type="RefSeq" id="WP_092589777.1">
    <property type="nucleotide sequence ID" value="NZ_FMWL01000003.1"/>
</dbReference>
<dbReference type="STRING" id="1120920.SAMN03080599_00995"/>
<keyword evidence="6" id="KW-0812">Transmembrane</keyword>
<comment type="catalytic activity">
    <reaction evidence="1">
        <text>ATP + protein L-histidine = ADP + protein N-phospho-L-histidine.</text>
        <dbReference type="EC" id="2.7.13.3"/>
    </reaction>
</comment>
<dbReference type="PRINTS" id="PR00344">
    <property type="entry name" value="BCTRLSENSOR"/>
</dbReference>
<feature type="transmembrane region" description="Helical" evidence="6">
    <location>
        <begin position="89"/>
        <end position="108"/>
    </location>
</feature>
<name>A0A1G5RUP9_9FIRM</name>
<keyword evidence="5" id="KW-0902">Two-component regulatory system</keyword>
<dbReference type="EMBL" id="FMWL01000003">
    <property type="protein sequence ID" value="SCZ77885.1"/>
    <property type="molecule type" value="Genomic_DNA"/>
</dbReference>
<evidence type="ECO:0000256" key="2">
    <source>
        <dbReference type="ARBA" id="ARBA00012438"/>
    </source>
</evidence>
<feature type="transmembrane region" description="Helical" evidence="6">
    <location>
        <begin position="144"/>
        <end position="166"/>
    </location>
</feature>
<dbReference type="GO" id="GO:0004673">
    <property type="term" value="F:protein histidine kinase activity"/>
    <property type="evidence" value="ECO:0007669"/>
    <property type="project" value="UniProtKB-EC"/>
</dbReference>
<dbReference type="InterPro" id="IPR036890">
    <property type="entry name" value="HATPase_C_sf"/>
</dbReference>
<proteinExistence type="predicted"/>
<evidence type="ECO:0000256" key="5">
    <source>
        <dbReference type="ARBA" id="ARBA00023012"/>
    </source>
</evidence>
<keyword evidence="9" id="KW-1185">Reference proteome</keyword>
<dbReference type="Pfam" id="PF02518">
    <property type="entry name" value="HATPase_c"/>
    <property type="match status" value="1"/>
</dbReference>
<dbReference type="PROSITE" id="PS50109">
    <property type="entry name" value="HIS_KIN"/>
    <property type="match status" value="1"/>
</dbReference>
<dbReference type="PROSITE" id="PS50817">
    <property type="entry name" value="INTEIN_N_TER"/>
    <property type="match status" value="1"/>
</dbReference>
<dbReference type="EC" id="2.7.13.3" evidence="2"/>
<dbReference type="InterPro" id="IPR006141">
    <property type="entry name" value="Intein_N"/>
</dbReference>
<evidence type="ECO:0000313" key="9">
    <source>
        <dbReference type="Proteomes" id="UP000199208"/>
    </source>
</evidence>
<dbReference type="InterPro" id="IPR004358">
    <property type="entry name" value="Sig_transdc_His_kin-like_C"/>
</dbReference>
<dbReference type="Gene3D" id="3.30.565.10">
    <property type="entry name" value="Histidine kinase-like ATPase, C-terminal domain"/>
    <property type="match status" value="1"/>
</dbReference>
<reference evidence="8 9" key="1">
    <citation type="submission" date="2016-10" db="EMBL/GenBank/DDBJ databases">
        <authorList>
            <person name="de Groot N.N."/>
        </authorList>
    </citation>
    <scope>NUCLEOTIDE SEQUENCE [LARGE SCALE GENOMIC DNA]</scope>
    <source>
        <strain evidence="8 9">DSM 2784</strain>
    </source>
</reference>
<dbReference type="GO" id="GO:0016539">
    <property type="term" value="P:intein-mediated protein splicing"/>
    <property type="evidence" value="ECO:0007669"/>
    <property type="project" value="InterPro"/>
</dbReference>
<dbReference type="SUPFAM" id="SSF55874">
    <property type="entry name" value="ATPase domain of HSP90 chaperone/DNA topoisomerase II/histidine kinase"/>
    <property type="match status" value="1"/>
</dbReference>
<keyword evidence="4 8" id="KW-0418">Kinase</keyword>
<gene>
    <name evidence="8" type="ORF">SAMN03080599_00995</name>
</gene>
<keyword evidence="6" id="KW-0472">Membrane</keyword>
<evidence type="ECO:0000259" key="7">
    <source>
        <dbReference type="PROSITE" id="PS50109"/>
    </source>
</evidence>
<keyword evidence="6" id="KW-1133">Transmembrane helix</keyword>